<name>A0A5I5Z2H2_SALET</name>
<keyword evidence="1" id="KW-0472">Membrane</keyword>
<dbReference type="Pfam" id="PF18159">
    <property type="entry name" value="S_4TM"/>
    <property type="match status" value="1"/>
</dbReference>
<evidence type="ECO:0000313" key="2">
    <source>
        <dbReference type="EMBL" id="EBX2831355.1"/>
    </source>
</evidence>
<dbReference type="RefSeq" id="WP_020898302.1">
    <property type="nucleotide sequence ID" value="NZ_CP044186.1"/>
</dbReference>
<evidence type="ECO:0000256" key="1">
    <source>
        <dbReference type="SAM" id="Phobius"/>
    </source>
</evidence>
<feature type="transmembrane region" description="Helical" evidence="1">
    <location>
        <begin position="67"/>
        <end position="85"/>
    </location>
</feature>
<reference evidence="4" key="1">
    <citation type="submission" date="2018-12" db="EMBL/GenBank/DDBJ databases">
        <authorList>
            <person name="Ashton P.M."/>
            <person name="Dallman T."/>
            <person name="Nair S."/>
            <person name="De Pinna E."/>
            <person name="Peters T."/>
            <person name="Grant K."/>
        </authorList>
    </citation>
    <scope>NUCLEOTIDE SEQUENCE</scope>
    <source>
        <strain evidence="3">190590</strain>
        <strain evidence="2">399751</strain>
        <strain evidence="4">651047</strain>
    </source>
</reference>
<evidence type="ECO:0000313" key="4">
    <source>
        <dbReference type="EMBL" id="ECA5011333.1"/>
    </source>
</evidence>
<dbReference type="EMBL" id="AAHKVU010000001">
    <property type="protein sequence ID" value="EBX3091965.1"/>
    <property type="molecule type" value="Genomic_DNA"/>
</dbReference>
<dbReference type="EMBL" id="AAHUNW010000011">
    <property type="protein sequence ID" value="ECA5011333.1"/>
    <property type="molecule type" value="Genomic_DNA"/>
</dbReference>
<feature type="transmembrane region" description="Helical" evidence="1">
    <location>
        <begin position="200"/>
        <end position="219"/>
    </location>
</feature>
<organism evidence="4">
    <name type="scientific">Salmonella enterica subsp. enterica serovar Cubana</name>
    <dbReference type="NCBI Taxonomy" id="189201"/>
    <lineage>
        <taxon>Bacteria</taxon>
        <taxon>Pseudomonadati</taxon>
        <taxon>Pseudomonadota</taxon>
        <taxon>Gammaproteobacteria</taxon>
        <taxon>Enterobacterales</taxon>
        <taxon>Enterobacteriaceae</taxon>
        <taxon>Salmonella</taxon>
    </lineage>
</organism>
<dbReference type="EMBL" id="AAHKTS010000011">
    <property type="protein sequence ID" value="EBX2831355.1"/>
    <property type="molecule type" value="Genomic_DNA"/>
</dbReference>
<accession>A0A5I5Z2H2</accession>
<keyword evidence="1" id="KW-1133">Transmembrane helix</keyword>
<feature type="transmembrane region" description="Helical" evidence="1">
    <location>
        <begin position="175"/>
        <end position="194"/>
    </location>
</feature>
<comment type="caution">
    <text evidence="4">The sequence shown here is derived from an EMBL/GenBank/DDBJ whole genome shotgun (WGS) entry which is preliminary data.</text>
</comment>
<dbReference type="InterPro" id="IPR049920">
    <property type="entry name" value="IK1_05631-like"/>
</dbReference>
<sequence>MNDFYEKQNEPHMLKLLAGQREIYSEVKAILMKGFFAGVVIPSILSSIFFVMSFYPGYTDPWMKTLLTIYGLVFFIINHFIMEYVSNCKKKAARIQEEYDTSLFNMEWNDIVAGKKIPISESIEYAQKHLATEGERRLHNWYLNAPMSVSAPLMVMLCQSKNMGWDAGLKRKTSTFLSIILALNIIMFAITFIFTNPTYLQFIAFVAILLPTYQFYYRYVSENKKSVARADELRTLVENTLRQIVKEHAYDKKALEKQSRLVQDQIFNYRATGNPVPDFMHKRNRTKDEERYDRIFEEYSSQLQGIATSS</sequence>
<gene>
    <name evidence="2" type="ORF">DRM57_09590</name>
    <name evidence="3" type="ORF">DRT12_01695</name>
    <name evidence="4" type="ORF">ELQ65_11080</name>
</gene>
<feature type="transmembrane region" description="Helical" evidence="1">
    <location>
        <begin position="30"/>
        <end position="55"/>
    </location>
</feature>
<keyword evidence="1" id="KW-0812">Transmembrane</keyword>
<dbReference type="AlphaFoldDB" id="A0A5I5Z2H2"/>
<evidence type="ECO:0000313" key="3">
    <source>
        <dbReference type="EMBL" id="EBX3091965.1"/>
    </source>
</evidence>
<proteinExistence type="predicted"/>
<protein>
    <submittedName>
        <fullName evidence="4">Uncharacterized protein</fullName>
    </submittedName>
</protein>